<dbReference type="Proteomes" id="UP000282674">
    <property type="component" value="Unassembled WGS sequence"/>
</dbReference>
<accession>A0A3M2LX59</accession>
<evidence type="ECO:0000313" key="3">
    <source>
        <dbReference type="EMBL" id="RMI39548.1"/>
    </source>
</evidence>
<feature type="transmembrane region" description="Helical" evidence="2">
    <location>
        <begin position="175"/>
        <end position="195"/>
    </location>
</feature>
<dbReference type="EMBL" id="RFFG01000065">
    <property type="protein sequence ID" value="RMI39548.1"/>
    <property type="molecule type" value="Genomic_DNA"/>
</dbReference>
<protein>
    <submittedName>
        <fullName evidence="3">DUF3159 domain-containing protein</fullName>
    </submittedName>
</protein>
<evidence type="ECO:0000256" key="1">
    <source>
        <dbReference type="SAM" id="MobiDB-lite"/>
    </source>
</evidence>
<keyword evidence="2" id="KW-1133">Transmembrane helix</keyword>
<comment type="caution">
    <text evidence="3">The sequence shown here is derived from an EMBL/GenBank/DDBJ whole genome shotgun (WGS) entry which is preliminary data.</text>
</comment>
<feature type="compositionally biased region" description="Low complexity" evidence="1">
    <location>
        <begin position="30"/>
        <end position="62"/>
    </location>
</feature>
<reference evidence="3 4" key="1">
    <citation type="submission" date="2018-10" db="EMBL/GenBank/DDBJ databases">
        <title>Isolation from soil.</title>
        <authorList>
            <person name="Hu J."/>
        </authorList>
    </citation>
    <scope>NUCLEOTIDE SEQUENCE [LARGE SCALE GENOMIC DNA]</scope>
    <source>
        <strain evidence="3 4">NEAU-Ht49</strain>
    </source>
</reference>
<dbReference type="AlphaFoldDB" id="A0A3M2LX59"/>
<dbReference type="RefSeq" id="WP_122197681.1">
    <property type="nucleotide sequence ID" value="NZ_JBHSKC010000005.1"/>
</dbReference>
<feature type="transmembrane region" description="Helical" evidence="2">
    <location>
        <begin position="216"/>
        <end position="237"/>
    </location>
</feature>
<feature type="transmembrane region" description="Helical" evidence="2">
    <location>
        <begin position="90"/>
        <end position="107"/>
    </location>
</feature>
<evidence type="ECO:0000313" key="4">
    <source>
        <dbReference type="Proteomes" id="UP000282674"/>
    </source>
</evidence>
<keyword evidence="2" id="KW-0472">Membrane</keyword>
<feature type="transmembrane region" description="Helical" evidence="2">
    <location>
        <begin position="113"/>
        <end position="131"/>
    </location>
</feature>
<proteinExistence type="predicted"/>
<feature type="region of interest" description="Disordered" evidence="1">
    <location>
        <begin position="1"/>
        <end position="66"/>
    </location>
</feature>
<name>A0A3M2LX59_9ACTN</name>
<feature type="region of interest" description="Disordered" evidence="1">
    <location>
        <begin position="275"/>
        <end position="294"/>
    </location>
</feature>
<keyword evidence="4" id="KW-1185">Reference proteome</keyword>
<dbReference type="Pfam" id="PF11361">
    <property type="entry name" value="DUF3159"/>
    <property type="match status" value="1"/>
</dbReference>
<feature type="transmembrane region" description="Helical" evidence="2">
    <location>
        <begin position="138"/>
        <end position="155"/>
    </location>
</feature>
<dbReference type="OrthoDB" id="5244221at2"/>
<keyword evidence="2" id="KW-0812">Transmembrane</keyword>
<feature type="transmembrane region" description="Helical" evidence="2">
    <location>
        <begin position="249"/>
        <end position="267"/>
    </location>
</feature>
<evidence type="ECO:0000256" key="2">
    <source>
        <dbReference type="SAM" id="Phobius"/>
    </source>
</evidence>
<gene>
    <name evidence="3" type="ORF">EBO15_29245</name>
</gene>
<dbReference type="InterPro" id="IPR016566">
    <property type="entry name" value="UCP010219"/>
</dbReference>
<organism evidence="3 4">
    <name type="scientific">Actinomadura harenae</name>
    <dbReference type="NCBI Taxonomy" id="2483351"/>
    <lineage>
        <taxon>Bacteria</taxon>
        <taxon>Bacillati</taxon>
        <taxon>Actinomycetota</taxon>
        <taxon>Actinomycetes</taxon>
        <taxon>Streptosporangiales</taxon>
        <taxon>Thermomonosporaceae</taxon>
        <taxon>Actinomadura</taxon>
    </lineage>
</organism>
<sequence>MAAGDTASGDAQAPGTAQSPGTATAGAVQPDVTDPTATDPTAPASGSASQATAADAATAAEGGKPDGGGLLTVEDVIRAQLTKVFGGRRGVLEGAVPTIAFTVGWIVTHDLRLSLYVGGGSALVLLAARIVQRSTPQFVLNSLVGIVIAAFFALRSGKAQDAFLPGMLYSGGVSLVMLLSIVTRWPFVGFMIGAANPEDPFGWRKDPAMVRVCTRLSWLLMLPGVLKLAFQIPLYLADQVVALGVAKVVLGWPAYVAALGLALLMLMRTSTPLQTAGASAGPATGKAAVEPSEG</sequence>